<dbReference type="eggNOG" id="COG3293">
    <property type="taxonomic scope" value="Bacteria"/>
</dbReference>
<reference evidence="2 3" key="3">
    <citation type="journal article" date="2012" name="J. Bacteriol.">
        <title>Genome Sequence of Paenibacillus terrae HPL-003, a Xylanase-Producing Bacterium Isolated from Soil Found in Forest Residue.</title>
        <authorList>
            <person name="Shin S.H."/>
            <person name="Kim S."/>
            <person name="Kim J.Y."/>
            <person name="Song H.Y."/>
            <person name="Cho S.J."/>
            <person name="Kim D.R."/>
            <person name="Lee K.I."/>
            <person name="Lim H.K."/>
            <person name="Park N.J."/>
            <person name="Hwang I.T."/>
            <person name="Yang K.S."/>
        </authorList>
    </citation>
    <scope>NUCLEOTIDE SEQUENCE [LARGE SCALE GENOMIC DNA]</scope>
    <source>
        <strain evidence="2 3">HPL-003</strain>
    </source>
</reference>
<dbReference type="Pfam" id="PF13340">
    <property type="entry name" value="DUF4096"/>
    <property type="match status" value="1"/>
</dbReference>
<dbReference type="PANTHER" id="PTHR46637">
    <property type="entry name" value="TIS1421-TRANSPOSASE PROTEIN A"/>
    <property type="match status" value="1"/>
</dbReference>
<protein>
    <recommendedName>
        <fullName evidence="1">Insertion element IS402-like domain-containing protein</fullName>
    </recommendedName>
</protein>
<dbReference type="EMBL" id="CP003107">
    <property type="protein sequence ID" value="AET61954.1"/>
    <property type="molecule type" value="Genomic_DNA"/>
</dbReference>
<evidence type="ECO:0000313" key="2">
    <source>
        <dbReference type="EMBL" id="AET61954.1"/>
    </source>
</evidence>
<dbReference type="NCBIfam" id="NF033580">
    <property type="entry name" value="transpos_IS5_3"/>
    <property type="match status" value="1"/>
</dbReference>
<feature type="domain" description="Insertion element IS402-like" evidence="1">
    <location>
        <begin position="7"/>
        <end position="80"/>
    </location>
</feature>
<reference evidence="3" key="1">
    <citation type="submission" date="2011-11" db="EMBL/GenBank/DDBJ databases">
        <title>Complete sequence of Paenibacillus terrae HPL-003.</title>
        <authorList>
            <person name="Shin S.H."/>
            <person name="Kim S."/>
            <person name="Kim J.Y."/>
        </authorList>
    </citation>
    <scope>NUCLEOTIDE SEQUENCE [LARGE SCALE GENOMIC DNA]</scope>
    <source>
        <strain evidence="3">HPL-003</strain>
    </source>
</reference>
<evidence type="ECO:0000313" key="3">
    <source>
        <dbReference type="Proteomes" id="UP000005876"/>
    </source>
</evidence>
<dbReference type="STRING" id="985665.HPL003_26200"/>
<dbReference type="AlphaFoldDB" id="G7VQX4"/>
<dbReference type="InterPro" id="IPR052909">
    <property type="entry name" value="Transposase_6_like"/>
</dbReference>
<accession>G7VQX4</accession>
<sequence>MKRRYEIQDDQWKKIKDVLPPERKKQGGRPGTDNRVMLNAMLWVARTGAPWRDMPEYYPSWSSVYTRFRRWQIAGIWDRVLEHVSIEPDFESVMIDATIVRVHQHGAGAKGGSISRP</sequence>
<gene>
    <name evidence="2" type="ordered locus">HPL003_26200</name>
</gene>
<name>G7VQX4_PAETH</name>
<evidence type="ECO:0000259" key="1">
    <source>
        <dbReference type="Pfam" id="PF13340"/>
    </source>
</evidence>
<reference key="2">
    <citation type="submission" date="2011-11" db="EMBL/GenBank/DDBJ databases">
        <authorList>
            <person name="Shin S.H."/>
            <person name="Kim S."/>
            <person name="Kim J.Y."/>
        </authorList>
    </citation>
    <scope>NUCLEOTIDE SEQUENCE</scope>
    <source>
        <strain>HPL-003</strain>
    </source>
</reference>
<dbReference type="PANTHER" id="PTHR46637:SF1">
    <property type="entry name" value="BLL5188 PROTEIN"/>
    <property type="match status" value="1"/>
</dbReference>
<organism evidence="2 3">
    <name type="scientific">Paenibacillus terrae (strain HPL-003)</name>
    <dbReference type="NCBI Taxonomy" id="985665"/>
    <lineage>
        <taxon>Bacteria</taxon>
        <taxon>Bacillati</taxon>
        <taxon>Bacillota</taxon>
        <taxon>Bacilli</taxon>
        <taxon>Bacillales</taxon>
        <taxon>Paenibacillaceae</taxon>
        <taxon>Paenibacillus</taxon>
    </lineage>
</organism>
<dbReference type="InterPro" id="IPR025161">
    <property type="entry name" value="IS402-like_dom"/>
</dbReference>
<dbReference type="KEGG" id="pta:HPL003_26200"/>
<dbReference type="HOGENOM" id="CLU_055261_2_1_9"/>
<proteinExistence type="predicted"/>
<dbReference type="Proteomes" id="UP000005876">
    <property type="component" value="Chromosome"/>
</dbReference>